<dbReference type="Proteomes" id="UP000828390">
    <property type="component" value="Unassembled WGS sequence"/>
</dbReference>
<protein>
    <submittedName>
        <fullName evidence="2">Uncharacterized protein</fullName>
    </submittedName>
</protein>
<comment type="caution">
    <text evidence="2">The sequence shown here is derived from an EMBL/GenBank/DDBJ whole genome shotgun (WGS) entry which is preliminary data.</text>
</comment>
<sequence>MEPPPKRSTSDPPPANNYRGFFITGDDISVYGHQLHVALLLPHQQKRHLPNRLLNTSDIALPKLDELCDVYGRVWGPYEGVESVGVSMGTLRGRRERRGKYGDLTRASRAYFSGSEAILPAVSVAGKYLLRKCVSTMYLPWR</sequence>
<accession>A0A9D4DSE6</accession>
<gene>
    <name evidence="1" type="ORF">DPMN_188363</name>
    <name evidence="2" type="ORF">DPMN_188430</name>
</gene>
<name>A0A9D4DSE6_DREPO</name>
<evidence type="ECO:0000313" key="3">
    <source>
        <dbReference type="Proteomes" id="UP000828390"/>
    </source>
</evidence>
<reference evidence="2" key="2">
    <citation type="submission" date="2020-11" db="EMBL/GenBank/DDBJ databases">
        <authorList>
            <person name="McCartney M.A."/>
            <person name="Auch B."/>
            <person name="Kono T."/>
            <person name="Mallez S."/>
            <person name="Becker A."/>
            <person name="Gohl D.M."/>
            <person name="Silverstein K.A.T."/>
            <person name="Koren S."/>
            <person name="Bechman K.B."/>
            <person name="Herman A."/>
            <person name="Abrahante J.E."/>
            <person name="Garbe J."/>
        </authorList>
    </citation>
    <scope>NUCLEOTIDE SEQUENCE</scope>
    <source>
        <strain evidence="2">Duluth1</strain>
        <tissue evidence="2">Whole animal</tissue>
    </source>
</reference>
<proteinExistence type="predicted"/>
<evidence type="ECO:0000313" key="1">
    <source>
        <dbReference type="EMBL" id="KAH3753720.1"/>
    </source>
</evidence>
<dbReference type="EMBL" id="JAIWYP010000010">
    <property type="protein sequence ID" value="KAH3753720.1"/>
    <property type="molecule type" value="Genomic_DNA"/>
</dbReference>
<keyword evidence="3" id="KW-1185">Reference proteome</keyword>
<evidence type="ECO:0000313" key="2">
    <source>
        <dbReference type="EMBL" id="KAH3753780.1"/>
    </source>
</evidence>
<dbReference type="EMBL" id="JAIWYP010000010">
    <property type="protein sequence ID" value="KAH3753780.1"/>
    <property type="molecule type" value="Genomic_DNA"/>
</dbReference>
<reference evidence="2" key="1">
    <citation type="journal article" date="2019" name="bioRxiv">
        <title>The Genome of the Zebra Mussel, Dreissena polymorpha: A Resource for Invasive Species Research.</title>
        <authorList>
            <person name="McCartney M.A."/>
            <person name="Auch B."/>
            <person name="Kono T."/>
            <person name="Mallez S."/>
            <person name="Zhang Y."/>
            <person name="Obille A."/>
            <person name="Becker A."/>
            <person name="Abrahante J.E."/>
            <person name="Garbe J."/>
            <person name="Badalamenti J.P."/>
            <person name="Herman A."/>
            <person name="Mangelson H."/>
            <person name="Liachko I."/>
            <person name="Sullivan S."/>
            <person name="Sone E.D."/>
            <person name="Koren S."/>
            <person name="Silverstein K.A.T."/>
            <person name="Beckman K.B."/>
            <person name="Gohl D.M."/>
        </authorList>
    </citation>
    <scope>NUCLEOTIDE SEQUENCE</scope>
    <source>
        <strain evidence="2">Duluth1</strain>
        <tissue evidence="2">Whole animal</tissue>
    </source>
</reference>
<dbReference type="AlphaFoldDB" id="A0A9D4DSE6"/>
<organism evidence="2 3">
    <name type="scientific">Dreissena polymorpha</name>
    <name type="common">Zebra mussel</name>
    <name type="synonym">Mytilus polymorpha</name>
    <dbReference type="NCBI Taxonomy" id="45954"/>
    <lineage>
        <taxon>Eukaryota</taxon>
        <taxon>Metazoa</taxon>
        <taxon>Spiralia</taxon>
        <taxon>Lophotrochozoa</taxon>
        <taxon>Mollusca</taxon>
        <taxon>Bivalvia</taxon>
        <taxon>Autobranchia</taxon>
        <taxon>Heteroconchia</taxon>
        <taxon>Euheterodonta</taxon>
        <taxon>Imparidentia</taxon>
        <taxon>Neoheterodontei</taxon>
        <taxon>Myida</taxon>
        <taxon>Dreissenoidea</taxon>
        <taxon>Dreissenidae</taxon>
        <taxon>Dreissena</taxon>
    </lineage>
</organism>